<keyword evidence="3" id="KW-1185">Reference proteome</keyword>
<organism evidence="2 3">
    <name type="scientific">Didymella pomorum</name>
    <dbReference type="NCBI Taxonomy" id="749634"/>
    <lineage>
        <taxon>Eukaryota</taxon>
        <taxon>Fungi</taxon>
        <taxon>Dikarya</taxon>
        <taxon>Ascomycota</taxon>
        <taxon>Pezizomycotina</taxon>
        <taxon>Dothideomycetes</taxon>
        <taxon>Pleosporomycetidae</taxon>
        <taxon>Pleosporales</taxon>
        <taxon>Pleosporineae</taxon>
        <taxon>Didymellaceae</taxon>
        <taxon>Didymella</taxon>
    </lineage>
</organism>
<dbReference type="Gene3D" id="3.80.10.10">
    <property type="entry name" value="Ribonuclease Inhibitor"/>
    <property type="match status" value="1"/>
</dbReference>
<dbReference type="EMBL" id="JAPEVA010000079">
    <property type="protein sequence ID" value="KAJ4401059.1"/>
    <property type="molecule type" value="Genomic_DNA"/>
</dbReference>
<protein>
    <submittedName>
        <fullName evidence="2">Uncharacterized protein</fullName>
    </submittedName>
</protein>
<evidence type="ECO:0000313" key="3">
    <source>
        <dbReference type="Proteomes" id="UP001140510"/>
    </source>
</evidence>
<comment type="caution">
    <text evidence="2">The sequence shown here is derived from an EMBL/GenBank/DDBJ whole genome shotgun (WGS) entry which is preliminary data.</text>
</comment>
<evidence type="ECO:0000256" key="1">
    <source>
        <dbReference type="SAM" id="MobiDB-lite"/>
    </source>
</evidence>
<gene>
    <name evidence="2" type="ORF">N0V91_008200</name>
</gene>
<dbReference type="Proteomes" id="UP001140510">
    <property type="component" value="Unassembled WGS sequence"/>
</dbReference>
<dbReference type="AlphaFoldDB" id="A0A9W8ZBR7"/>
<feature type="compositionally biased region" description="Polar residues" evidence="1">
    <location>
        <begin position="159"/>
        <end position="174"/>
    </location>
</feature>
<reference evidence="2" key="1">
    <citation type="submission" date="2022-10" db="EMBL/GenBank/DDBJ databases">
        <title>Tapping the CABI collections for fungal endophytes: first genome assemblies for Collariella, Neodidymelliopsis, Ascochyta clinopodiicola, Didymella pomorum, Didymosphaeria variabile, Neocosmospora piperis and Neocucurbitaria cava.</title>
        <authorList>
            <person name="Hill R."/>
        </authorList>
    </citation>
    <scope>NUCLEOTIDE SEQUENCE</scope>
    <source>
        <strain evidence="2">IMI 355091</strain>
    </source>
</reference>
<sequence>MNGQSNVSALSAGLSRQNEQLPAIEDFSFSAILRAVDPEIRDAIDAIAEICARSRLSLADEYDAHLPPQGEITGAGPGWAASTGALAGRGRLSRISQGWTAADNTLMAVPEASSSSERLAQEGRGTTSDDGQRKRSRSAYGSLKSVISGGSAGRRQPLEDNTFTQPKASCSTQEAEQRPQGPAWTIRTASQTEDHPAITIETAPQASKQLALDTSALQDLPDTDSTWGLRPRTAISQQRTLGSAPNVLQHAKTLKINMFGSMWWWCSGKYVSSNDALGLFACTQKMKNLKRLEVMMMKRNLDVFTSAFGEVEDAKTFLLPGVETLVVTSAAAFLASHCPNLEHLVVEDGPSCMIETYLDVSTRLLPLHPRLISSQCTYTRLTHFDTTASWSAEEIAALVPCFPNLQHLHMRSDAFCYRASIATIMQLLGDGFSDLRTLKLNKVGNLDMGFRAVWKRSITACSTESQRRMLWLQNEAHRVEAENNVARLAFMNITPLEECWLGDRRVARRSAGCSGDDKLSWIWQRKREDIDVCANQSEWANFRAEKESVVVCREVCT</sequence>
<dbReference type="SUPFAM" id="SSF52047">
    <property type="entry name" value="RNI-like"/>
    <property type="match status" value="1"/>
</dbReference>
<evidence type="ECO:0000313" key="2">
    <source>
        <dbReference type="EMBL" id="KAJ4401059.1"/>
    </source>
</evidence>
<feature type="compositionally biased region" description="Polar residues" evidence="1">
    <location>
        <begin position="112"/>
        <end position="129"/>
    </location>
</feature>
<proteinExistence type="predicted"/>
<dbReference type="OrthoDB" id="3636801at2759"/>
<feature type="region of interest" description="Disordered" evidence="1">
    <location>
        <begin position="109"/>
        <end position="183"/>
    </location>
</feature>
<name>A0A9W8ZBR7_9PLEO</name>
<accession>A0A9W8ZBR7</accession>
<dbReference type="InterPro" id="IPR032675">
    <property type="entry name" value="LRR_dom_sf"/>
</dbReference>